<dbReference type="OrthoDB" id="9774591at2"/>
<dbReference type="EC" id="2.1.2.10" evidence="2 7"/>
<dbReference type="InterPro" id="IPR013977">
    <property type="entry name" value="GcvT_C"/>
</dbReference>
<dbReference type="PANTHER" id="PTHR43757:SF2">
    <property type="entry name" value="AMINOMETHYLTRANSFERASE, MITOCHONDRIAL"/>
    <property type="match status" value="1"/>
</dbReference>
<dbReference type="InterPro" id="IPR027266">
    <property type="entry name" value="TrmE/GcvT-like"/>
</dbReference>
<evidence type="ECO:0000313" key="11">
    <source>
        <dbReference type="EMBL" id="QDT39159.1"/>
    </source>
</evidence>
<dbReference type="InterPro" id="IPR028896">
    <property type="entry name" value="GcvT/YgfZ/DmdA"/>
</dbReference>
<dbReference type="InterPro" id="IPR029043">
    <property type="entry name" value="GcvT/YgfZ_C"/>
</dbReference>
<evidence type="ECO:0000256" key="7">
    <source>
        <dbReference type="HAMAP-Rule" id="MF_00259"/>
    </source>
</evidence>
<dbReference type="Gene3D" id="3.30.70.1400">
    <property type="entry name" value="Aminomethyltransferase beta-barrel domains"/>
    <property type="match status" value="1"/>
</dbReference>
<dbReference type="NCBIfam" id="TIGR00528">
    <property type="entry name" value="gcvT"/>
    <property type="match status" value="1"/>
</dbReference>
<keyword evidence="12" id="KW-1185">Reference proteome</keyword>
<evidence type="ECO:0000256" key="2">
    <source>
        <dbReference type="ARBA" id="ARBA00012616"/>
    </source>
</evidence>
<dbReference type="GO" id="GO:0005829">
    <property type="term" value="C:cytosol"/>
    <property type="evidence" value="ECO:0007669"/>
    <property type="project" value="TreeGrafter"/>
</dbReference>
<evidence type="ECO:0000256" key="8">
    <source>
        <dbReference type="PIRSR" id="PIRSR006487-1"/>
    </source>
</evidence>
<dbReference type="FunFam" id="2.40.30.110:FF:000003">
    <property type="entry name" value="Aminomethyltransferase"/>
    <property type="match status" value="1"/>
</dbReference>
<dbReference type="SUPFAM" id="SSF101790">
    <property type="entry name" value="Aminomethyltransferase beta-barrel domain"/>
    <property type="match status" value="1"/>
</dbReference>
<dbReference type="AlphaFoldDB" id="A0A517R5M3"/>
<evidence type="ECO:0000256" key="3">
    <source>
        <dbReference type="ARBA" id="ARBA00022576"/>
    </source>
</evidence>
<dbReference type="EMBL" id="CP036268">
    <property type="protein sequence ID" value="QDT39159.1"/>
    <property type="molecule type" value="Genomic_DNA"/>
</dbReference>
<dbReference type="FunFam" id="4.10.1250.10:FF:000001">
    <property type="entry name" value="Aminomethyltransferase"/>
    <property type="match status" value="1"/>
</dbReference>
<keyword evidence="3 7" id="KW-0032">Aminotransferase</keyword>
<sequence>MLETALHAKHVALGGTMVEFGGWSMPLKYSSITEEHHAVRKTCGLFDISHMGRLLFTGPDATAFIDSLVTIDVTKLAVGRIKYALVCNEIGGVLDDILVYRVDEGAYLLVVNASNREKILGWIERHRRDANFEVDDRTFNTVMLAPQGPQAKAIVTKLFGEDIVGAMRYYRCAEIEYKGQSALLSRTGYTGEDGFEITLRDDTQGEALWEQLIDAGCIPAGLGCRDTLRLEAAMPLYGHELTEEIDPLTAGLDFAVNLNAGDFIGKEALTSIEAREDRRQRVGLELSGRRIAREGCVLIADGRQIGLVTSGTFSPTLEKSIAMGYVDADHAAVGTQLEVDIRRKQEPATVVALPFYQRQR</sequence>
<dbReference type="HAMAP" id="MF_00259">
    <property type="entry name" value="GcvT"/>
    <property type="match status" value="1"/>
</dbReference>
<dbReference type="NCBIfam" id="NF001567">
    <property type="entry name" value="PRK00389.1"/>
    <property type="match status" value="1"/>
</dbReference>
<gene>
    <name evidence="7 11" type="primary">gcvT</name>
    <name evidence="11" type="ORF">Pan189_35620</name>
</gene>
<dbReference type="GO" id="GO:0005960">
    <property type="term" value="C:glycine cleavage complex"/>
    <property type="evidence" value="ECO:0007669"/>
    <property type="project" value="InterPro"/>
</dbReference>
<evidence type="ECO:0000256" key="1">
    <source>
        <dbReference type="ARBA" id="ARBA00008609"/>
    </source>
</evidence>
<dbReference type="Gene3D" id="2.40.30.110">
    <property type="entry name" value="Aminomethyltransferase beta-barrel domains"/>
    <property type="match status" value="1"/>
</dbReference>
<dbReference type="GO" id="GO:0004047">
    <property type="term" value="F:aminomethyltransferase activity"/>
    <property type="evidence" value="ECO:0007669"/>
    <property type="project" value="UniProtKB-UniRule"/>
</dbReference>
<feature type="domain" description="GCVT N-terminal" evidence="9">
    <location>
        <begin position="6"/>
        <end position="259"/>
    </location>
</feature>
<evidence type="ECO:0000313" key="12">
    <source>
        <dbReference type="Proteomes" id="UP000317318"/>
    </source>
</evidence>
<accession>A0A517R5M3</accession>
<dbReference type="Proteomes" id="UP000317318">
    <property type="component" value="Chromosome"/>
</dbReference>
<dbReference type="PIRSF" id="PIRSF006487">
    <property type="entry name" value="GcvT"/>
    <property type="match status" value="1"/>
</dbReference>
<evidence type="ECO:0000259" key="9">
    <source>
        <dbReference type="Pfam" id="PF01571"/>
    </source>
</evidence>
<dbReference type="RefSeq" id="WP_145365321.1">
    <property type="nucleotide sequence ID" value="NZ_CP036268.1"/>
</dbReference>
<reference evidence="11 12" key="1">
    <citation type="submission" date="2019-02" db="EMBL/GenBank/DDBJ databases">
        <title>Deep-cultivation of Planctomycetes and their phenomic and genomic characterization uncovers novel biology.</title>
        <authorList>
            <person name="Wiegand S."/>
            <person name="Jogler M."/>
            <person name="Boedeker C."/>
            <person name="Pinto D."/>
            <person name="Vollmers J."/>
            <person name="Rivas-Marin E."/>
            <person name="Kohn T."/>
            <person name="Peeters S.H."/>
            <person name="Heuer A."/>
            <person name="Rast P."/>
            <person name="Oberbeckmann S."/>
            <person name="Bunk B."/>
            <person name="Jeske O."/>
            <person name="Meyerdierks A."/>
            <person name="Storesund J.E."/>
            <person name="Kallscheuer N."/>
            <person name="Luecker S."/>
            <person name="Lage O.M."/>
            <person name="Pohl T."/>
            <person name="Merkel B.J."/>
            <person name="Hornburger P."/>
            <person name="Mueller R.-W."/>
            <person name="Bruemmer F."/>
            <person name="Labrenz M."/>
            <person name="Spormann A.M."/>
            <person name="Op den Camp H."/>
            <person name="Overmann J."/>
            <person name="Amann R."/>
            <person name="Jetten M.S.M."/>
            <person name="Mascher T."/>
            <person name="Medema M.H."/>
            <person name="Devos D.P."/>
            <person name="Kaster A.-K."/>
            <person name="Ovreas L."/>
            <person name="Rohde M."/>
            <person name="Galperin M.Y."/>
            <person name="Jogler C."/>
        </authorList>
    </citation>
    <scope>NUCLEOTIDE SEQUENCE [LARGE SCALE GENOMIC DNA]</scope>
    <source>
        <strain evidence="11 12">Pan189</strain>
    </source>
</reference>
<name>A0A517R5M3_9PLAN</name>
<feature type="binding site" evidence="8">
    <location>
        <position position="196"/>
    </location>
    <ligand>
        <name>substrate</name>
    </ligand>
</feature>
<comment type="subunit">
    <text evidence="7">The glycine cleavage system is composed of four proteins: P, T, L and H.</text>
</comment>
<dbReference type="FunFam" id="3.30.70.1400:FF:000001">
    <property type="entry name" value="Aminomethyltransferase"/>
    <property type="match status" value="1"/>
</dbReference>
<dbReference type="Gene3D" id="3.30.1360.120">
    <property type="entry name" value="Probable tRNA modification gtpase trme, domain 1"/>
    <property type="match status" value="1"/>
</dbReference>
<feature type="domain" description="Aminomethyltransferase C-terminal" evidence="10">
    <location>
        <begin position="279"/>
        <end position="356"/>
    </location>
</feature>
<dbReference type="InterPro" id="IPR006223">
    <property type="entry name" value="GcvT"/>
</dbReference>
<dbReference type="Pfam" id="PF08669">
    <property type="entry name" value="GCV_T_C"/>
    <property type="match status" value="1"/>
</dbReference>
<comment type="catalytic activity">
    <reaction evidence="6 7">
        <text>N(6)-[(R)-S(8)-aminomethyldihydrolipoyl]-L-lysyl-[protein] + (6S)-5,6,7,8-tetrahydrofolate = N(6)-[(R)-dihydrolipoyl]-L-lysyl-[protein] + (6R)-5,10-methylene-5,6,7,8-tetrahydrofolate + NH4(+)</text>
        <dbReference type="Rhea" id="RHEA:16945"/>
        <dbReference type="Rhea" id="RHEA-COMP:10475"/>
        <dbReference type="Rhea" id="RHEA-COMP:10492"/>
        <dbReference type="ChEBI" id="CHEBI:15636"/>
        <dbReference type="ChEBI" id="CHEBI:28938"/>
        <dbReference type="ChEBI" id="CHEBI:57453"/>
        <dbReference type="ChEBI" id="CHEBI:83100"/>
        <dbReference type="ChEBI" id="CHEBI:83143"/>
        <dbReference type="EC" id="2.1.2.10"/>
    </reaction>
</comment>
<dbReference type="KEGG" id="svp:Pan189_35620"/>
<evidence type="ECO:0000259" key="10">
    <source>
        <dbReference type="Pfam" id="PF08669"/>
    </source>
</evidence>
<organism evidence="11 12">
    <name type="scientific">Stratiformator vulcanicus</name>
    <dbReference type="NCBI Taxonomy" id="2527980"/>
    <lineage>
        <taxon>Bacteria</taxon>
        <taxon>Pseudomonadati</taxon>
        <taxon>Planctomycetota</taxon>
        <taxon>Planctomycetia</taxon>
        <taxon>Planctomycetales</taxon>
        <taxon>Planctomycetaceae</taxon>
        <taxon>Stratiformator</taxon>
    </lineage>
</organism>
<dbReference type="GO" id="GO:0019464">
    <property type="term" value="P:glycine decarboxylation via glycine cleavage system"/>
    <property type="evidence" value="ECO:0007669"/>
    <property type="project" value="UniProtKB-UniRule"/>
</dbReference>
<dbReference type="InterPro" id="IPR022903">
    <property type="entry name" value="GcvT_bac"/>
</dbReference>
<evidence type="ECO:0000256" key="5">
    <source>
        <dbReference type="ARBA" id="ARBA00031395"/>
    </source>
</evidence>
<dbReference type="Pfam" id="PF01571">
    <property type="entry name" value="GCV_T"/>
    <property type="match status" value="1"/>
</dbReference>
<dbReference type="Gene3D" id="4.10.1250.10">
    <property type="entry name" value="Aminomethyltransferase fragment"/>
    <property type="match status" value="1"/>
</dbReference>
<comment type="similarity">
    <text evidence="1 7">Belongs to the GcvT family.</text>
</comment>
<keyword evidence="4 7" id="KW-0808">Transferase</keyword>
<evidence type="ECO:0000256" key="6">
    <source>
        <dbReference type="ARBA" id="ARBA00047665"/>
    </source>
</evidence>
<evidence type="ECO:0000256" key="4">
    <source>
        <dbReference type="ARBA" id="ARBA00022679"/>
    </source>
</evidence>
<dbReference type="GO" id="GO:0008483">
    <property type="term" value="F:transaminase activity"/>
    <property type="evidence" value="ECO:0007669"/>
    <property type="project" value="UniProtKB-KW"/>
</dbReference>
<dbReference type="InterPro" id="IPR006222">
    <property type="entry name" value="GCVT_N"/>
</dbReference>
<dbReference type="PANTHER" id="PTHR43757">
    <property type="entry name" value="AMINOMETHYLTRANSFERASE"/>
    <property type="match status" value="1"/>
</dbReference>
<proteinExistence type="inferred from homology"/>
<protein>
    <recommendedName>
        <fullName evidence="2 7">Aminomethyltransferase</fullName>
        <ecNumber evidence="2 7">2.1.2.10</ecNumber>
    </recommendedName>
    <alternativeName>
        <fullName evidence="5 7">Glycine cleavage system T protein</fullName>
    </alternativeName>
</protein>
<comment type="function">
    <text evidence="7">The glycine cleavage system catalyzes the degradation of glycine.</text>
</comment>
<dbReference type="SUPFAM" id="SSF103025">
    <property type="entry name" value="Folate-binding domain"/>
    <property type="match status" value="1"/>
</dbReference>